<evidence type="ECO:0000313" key="4">
    <source>
        <dbReference type="Proteomes" id="UP000237082"/>
    </source>
</evidence>
<organism evidence="3 4">
    <name type="scientific">Chromobacterium alticapitis</name>
    <dbReference type="NCBI Taxonomy" id="2073169"/>
    <lineage>
        <taxon>Bacteria</taxon>
        <taxon>Pseudomonadati</taxon>
        <taxon>Pseudomonadota</taxon>
        <taxon>Betaproteobacteria</taxon>
        <taxon>Neisseriales</taxon>
        <taxon>Chromobacteriaceae</taxon>
        <taxon>Chromobacterium</taxon>
    </lineage>
</organism>
<evidence type="ECO:0000313" key="3">
    <source>
        <dbReference type="EMBL" id="POZ63504.1"/>
    </source>
</evidence>
<evidence type="ECO:0000256" key="1">
    <source>
        <dbReference type="SAM" id="Coils"/>
    </source>
</evidence>
<comment type="caution">
    <text evidence="3">The sequence shown here is derived from an EMBL/GenBank/DDBJ whole genome shotgun (WGS) entry which is preliminary data.</text>
</comment>
<dbReference type="Proteomes" id="UP000237082">
    <property type="component" value="Unassembled WGS sequence"/>
</dbReference>
<keyword evidence="2" id="KW-0732">Signal</keyword>
<keyword evidence="4" id="KW-1185">Reference proteome</keyword>
<proteinExistence type="predicted"/>
<evidence type="ECO:0000256" key="2">
    <source>
        <dbReference type="SAM" id="SignalP"/>
    </source>
</evidence>
<feature type="signal peptide" evidence="2">
    <location>
        <begin position="1"/>
        <end position="24"/>
    </location>
</feature>
<dbReference type="PROSITE" id="PS51257">
    <property type="entry name" value="PROKAR_LIPOPROTEIN"/>
    <property type="match status" value="1"/>
</dbReference>
<sequence length="101" mass="10308">MMRTAMIAATSALLLAGCNQQQTAQLQEAASAAIGSVHQSVDGASAPLGQLHQQASAAMGAARQAVDAASALNPELKQQVDKLKEQASAVKDALQPAQSNR</sequence>
<keyword evidence="1" id="KW-0175">Coiled coil</keyword>
<feature type="coiled-coil region" evidence="1">
    <location>
        <begin position="66"/>
        <end position="93"/>
    </location>
</feature>
<dbReference type="AlphaFoldDB" id="A0A2S5DKD0"/>
<name>A0A2S5DKD0_9NEIS</name>
<dbReference type="OrthoDB" id="8592719at2"/>
<feature type="chain" id="PRO_5015776501" description="Lipoprotein" evidence="2">
    <location>
        <begin position="25"/>
        <end position="101"/>
    </location>
</feature>
<gene>
    <name evidence="3" type="ORF">C2I19_02405</name>
</gene>
<accession>A0A2S5DKD0</accession>
<reference evidence="4" key="1">
    <citation type="submission" date="2018-02" db="EMBL/GenBank/DDBJ databases">
        <authorList>
            <person name="O'Hara-Hanley K."/>
            <person name="Soby S."/>
        </authorList>
    </citation>
    <scope>NUCLEOTIDE SEQUENCE [LARGE SCALE GENOMIC DNA]</scope>
    <source>
        <strain evidence="4">MWU14-2602</strain>
    </source>
</reference>
<protein>
    <recommendedName>
        <fullName evidence="5">Lipoprotein</fullName>
    </recommendedName>
</protein>
<evidence type="ECO:0008006" key="5">
    <source>
        <dbReference type="Google" id="ProtNLM"/>
    </source>
</evidence>
<dbReference type="EMBL" id="PQWB01000011">
    <property type="protein sequence ID" value="POZ63504.1"/>
    <property type="molecule type" value="Genomic_DNA"/>
</dbReference>